<feature type="repeat" description="ANK" evidence="2">
    <location>
        <begin position="743"/>
        <end position="775"/>
    </location>
</feature>
<dbReference type="AlphaFoldDB" id="A0A9P9FHS4"/>
<evidence type="ECO:0000259" key="3">
    <source>
        <dbReference type="Pfam" id="PF24883"/>
    </source>
</evidence>
<keyword evidence="2" id="KW-0040">ANK repeat</keyword>
<evidence type="ECO:0000256" key="2">
    <source>
        <dbReference type="PROSITE-ProRule" id="PRU00023"/>
    </source>
</evidence>
<dbReference type="Gene3D" id="1.25.40.20">
    <property type="entry name" value="Ankyrin repeat-containing domain"/>
    <property type="match status" value="1"/>
</dbReference>
<dbReference type="SUPFAM" id="SSF52540">
    <property type="entry name" value="P-loop containing nucleoside triphosphate hydrolases"/>
    <property type="match status" value="1"/>
</dbReference>
<feature type="domain" description="Nephrocystin 3-like N-terminal" evidence="3">
    <location>
        <begin position="187"/>
        <end position="357"/>
    </location>
</feature>
<dbReference type="SMART" id="SM00248">
    <property type="entry name" value="ANK"/>
    <property type="match status" value="5"/>
</dbReference>
<sequence>MAEVFGVAAAAAQFAGLSITIIKTAKAIHDKLKDSDIQERLHEIEDLQKLIAEVKRYPELQNPETASILENCVKNSDKLCRTLEGVRISADDPLAQRTWKAIVGSMKDDEINALFDRLETAKTTLGAKIGLETFNQQRSTVTEIKRLRLSGLAPASDEDTCLRSLFQTDPARDRDGILSAKGDMTTGTCTWITSTEEYKQWNLTPPHLLWISAPPGMGKTYLSIYLSTHFEELARESIDVAAIFFFCDEKAQSRNTAFDLLRGLVYQLIQRQNDLIKILLACWKVQPDSIFEGHSLETLWKVFQDMIRAIRATTVYCVLDALDECELPSLSGLLRKFVQLATSDVQAPKIKLIALSRRAPAQLAESFSSFVELQIDQKQAMKDDVERFISVEVLRLARKKKIVDRPLHRHIEETLRQKSENTFLWLSFMVRELESQSLASIESSLENLPLGLDAVYGRILSEIEPEKMDYIAEILNWLIATPHSVPIAKLCEAVGTKPTSNLSCEEVCLDHIKCCGHLLQTSLYQATNPDREKSKNEEIFDIENCIQRDEPLWLSEEDDTHAEPARSSDELIGSDDSRTLPYYWRLHVTFLHQSAKDYLLKPSSEFEPRLIPAKKMHEDIADQLIRHLCRKDSYWKTGKYVAEEFRFDIWALGTWPIHFAQIEDISGLVKQHKDFFRKRSDTRRYLGHHHVLFSKTQNYTPPPILFMATELDLYNLATWYLHRTRTVQLLGLQKSTEERWGKFNDTSLQLACRIGNVRFVKLLVDAGAGLDPEKGDNGPLEIAALTGRMDVFQILSATKQGEKLLNPQKVRKTKHAFLLDHAAQGGNAEICRMLIESYHWDVEGLVAGMTPLSSAVFHGNASLARIFVSSWQAKNDDHAQLLKDTTAIKEANAFRSTLTLLVREWGFDPNTAIDDLGCNILCSCFIGSARIIYTQLSTFIEFGANPGQRNREGESVLHCASHHFEFPYLVVKTQLLEFLLQDGRLQINDEDNKQRTILTNLVSRMLYFVGQGARRAKCRKYLKYGPPALRRLLDLGADRFGGRDSKTVLTLAMKLSINEGRLILDETDFSMYEAVIGKARDVLDNYSTVPVELRRVYSETEEGLAV</sequence>
<accession>A0A9P9FHS4</accession>
<protein>
    <recommendedName>
        <fullName evidence="3">Nephrocystin 3-like N-terminal domain-containing protein</fullName>
    </recommendedName>
</protein>
<dbReference type="PANTHER" id="PTHR10039:SF5">
    <property type="entry name" value="NACHT DOMAIN-CONTAINING PROTEIN"/>
    <property type="match status" value="1"/>
</dbReference>
<dbReference type="PROSITE" id="PS50088">
    <property type="entry name" value="ANK_REPEAT"/>
    <property type="match status" value="1"/>
</dbReference>
<dbReference type="InterPro" id="IPR002110">
    <property type="entry name" value="Ankyrin_rpt"/>
</dbReference>
<organism evidence="4 5">
    <name type="scientific">Dactylonectria macrodidyma</name>
    <dbReference type="NCBI Taxonomy" id="307937"/>
    <lineage>
        <taxon>Eukaryota</taxon>
        <taxon>Fungi</taxon>
        <taxon>Dikarya</taxon>
        <taxon>Ascomycota</taxon>
        <taxon>Pezizomycotina</taxon>
        <taxon>Sordariomycetes</taxon>
        <taxon>Hypocreomycetidae</taxon>
        <taxon>Hypocreales</taxon>
        <taxon>Nectriaceae</taxon>
        <taxon>Dactylonectria</taxon>
    </lineage>
</organism>
<dbReference type="SUPFAM" id="SSF48403">
    <property type="entry name" value="Ankyrin repeat"/>
    <property type="match status" value="1"/>
</dbReference>
<evidence type="ECO:0000313" key="5">
    <source>
        <dbReference type="Proteomes" id="UP000738349"/>
    </source>
</evidence>
<gene>
    <name evidence="4" type="ORF">EDB81DRAFT_880016</name>
</gene>
<keyword evidence="1" id="KW-0677">Repeat</keyword>
<reference evidence="4" key="1">
    <citation type="journal article" date="2021" name="Nat. Commun.">
        <title>Genetic determinants of endophytism in the Arabidopsis root mycobiome.</title>
        <authorList>
            <person name="Mesny F."/>
            <person name="Miyauchi S."/>
            <person name="Thiergart T."/>
            <person name="Pickel B."/>
            <person name="Atanasova L."/>
            <person name="Karlsson M."/>
            <person name="Huettel B."/>
            <person name="Barry K.W."/>
            <person name="Haridas S."/>
            <person name="Chen C."/>
            <person name="Bauer D."/>
            <person name="Andreopoulos W."/>
            <person name="Pangilinan J."/>
            <person name="LaButti K."/>
            <person name="Riley R."/>
            <person name="Lipzen A."/>
            <person name="Clum A."/>
            <person name="Drula E."/>
            <person name="Henrissat B."/>
            <person name="Kohler A."/>
            <person name="Grigoriev I.V."/>
            <person name="Martin F.M."/>
            <person name="Hacquard S."/>
        </authorList>
    </citation>
    <scope>NUCLEOTIDE SEQUENCE</scope>
    <source>
        <strain evidence="4">MPI-CAGE-AT-0147</strain>
    </source>
</reference>
<dbReference type="PANTHER" id="PTHR10039">
    <property type="entry name" value="AMELOGENIN"/>
    <property type="match status" value="1"/>
</dbReference>
<dbReference type="Proteomes" id="UP000738349">
    <property type="component" value="Unassembled WGS sequence"/>
</dbReference>
<name>A0A9P9FHS4_9HYPO</name>
<dbReference type="InterPro" id="IPR036770">
    <property type="entry name" value="Ankyrin_rpt-contain_sf"/>
</dbReference>
<evidence type="ECO:0000256" key="1">
    <source>
        <dbReference type="ARBA" id="ARBA00022737"/>
    </source>
</evidence>
<comment type="caution">
    <text evidence="4">The sequence shown here is derived from an EMBL/GenBank/DDBJ whole genome shotgun (WGS) entry which is preliminary data.</text>
</comment>
<proteinExistence type="predicted"/>
<dbReference type="OrthoDB" id="20872at2759"/>
<dbReference type="InterPro" id="IPR056884">
    <property type="entry name" value="NPHP3-like_N"/>
</dbReference>
<dbReference type="InterPro" id="IPR027417">
    <property type="entry name" value="P-loop_NTPase"/>
</dbReference>
<dbReference type="PROSITE" id="PS50297">
    <property type="entry name" value="ANK_REP_REGION"/>
    <property type="match status" value="1"/>
</dbReference>
<dbReference type="Pfam" id="PF24883">
    <property type="entry name" value="NPHP3_N"/>
    <property type="match status" value="1"/>
</dbReference>
<dbReference type="EMBL" id="JAGMUV010000004">
    <property type="protein sequence ID" value="KAH7161699.1"/>
    <property type="molecule type" value="Genomic_DNA"/>
</dbReference>
<evidence type="ECO:0000313" key="4">
    <source>
        <dbReference type="EMBL" id="KAH7161699.1"/>
    </source>
</evidence>
<keyword evidence="5" id="KW-1185">Reference proteome</keyword>
<dbReference type="Gene3D" id="3.40.50.300">
    <property type="entry name" value="P-loop containing nucleotide triphosphate hydrolases"/>
    <property type="match status" value="1"/>
</dbReference>